<name>H6RNU3_BLASD</name>
<evidence type="ECO:0000259" key="2">
    <source>
        <dbReference type="Pfam" id="PF07331"/>
    </source>
</evidence>
<dbReference type="STRING" id="1146883.BLASA_0441"/>
<feature type="transmembrane region" description="Helical" evidence="1">
    <location>
        <begin position="78"/>
        <end position="105"/>
    </location>
</feature>
<dbReference type="RefSeq" id="WP_014374321.1">
    <property type="nucleotide sequence ID" value="NC_016943.1"/>
</dbReference>
<organism evidence="3 4">
    <name type="scientific">Blastococcus saxobsidens (strain DD2)</name>
    <dbReference type="NCBI Taxonomy" id="1146883"/>
    <lineage>
        <taxon>Bacteria</taxon>
        <taxon>Bacillati</taxon>
        <taxon>Actinomycetota</taxon>
        <taxon>Actinomycetes</taxon>
        <taxon>Geodermatophilales</taxon>
        <taxon>Geodermatophilaceae</taxon>
        <taxon>Blastococcus</taxon>
    </lineage>
</organism>
<keyword evidence="4" id="KW-1185">Reference proteome</keyword>
<dbReference type="InterPro" id="IPR009936">
    <property type="entry name" value="DUF1468"/>
</dbReference>
<dbReference type="Pfam" id="PF07331">
    <property type="entry name" value="TctB"/>
    <property type="match status" value="1"/>
</dbReference>
<evidence type="ECO:0000313" key="4">
    <source>
        <dbReference type="Proteomes" id="UP000007517"/>
    </source>
</evidence>
<keyword evidence="1" id="KW-0472">Membrane</keyword>
<keyword evidence="1" id="KW-0812">Transmembrane</keyword>
<gene>
    <name evidence="3" type="ordered locus">BLASA_0441</name>
</gene>
<dbReference type="HOGENOM" id="CLU_110735_2_0_11"/>
<accession>H6RNU3</accession>
<evidence type="ECO:0000256" key="1">
    <source>
        <dbReference type="SAM" id="Phobius"/>
    </source>
</evidence>
<keyword evidence="1" id="KW-1133">Transmembrane helix</keyword>
<dbReference type="eggNOG" id="ENOG5032UT5">
    <property type="taxonomic scope" value="Bacteria"/>
</dbReference>
<feature type="transmembrane region" description="Helical" evidence="1">
    <location>
        <begin position="125"/>
        <end position="146"/>
    </location>
</feature>
<protein>
    <recommendedName>
        <fullName evidence="2">DUF1468 domain-containing protein</fullName>
    </recommendedName>
</protein>
<reference evidence="3 4" key="1">
    <citation type="journal article" date="2012" name="J. Bacteriol.">
        <title>Genome Sequence of Blastococcus saxobsidens DD2, a Stone-Inhabiting Bacterium.</title>
        <authorList>
            <person name="Chouaia B."/>
            <person name="Crotti E."/>
            <person name="Brusetti L."/>
            <person name="Daffonchio D."/>
            <person name="Essoussi I."/>
            <person name="Nouioui I."/>
            <person name="Sbissi I."/>
            <person name="Ghodhbane-Gtari F."/>
            <person name="Gtari M."/>
            <person name="Vacherie B."/>
            <person name="Barbe V."/>
            <person name="Medigue C."/>
            <person name="Gury J."/>
            <person name="Pujic P."/>
            <person name="Normand P."/>
        </authorList>
    </citation>
    <scope>NUCLEOTIDE SEQUENCE [LARGE SCALE GENOMIC DNA]</scope>
    <source>
        <strain evidence="3 4">DD2</strain>
    </source>
</reference>
<feature type="transmembrane region" description="Helical" evidence="1">
    <location>
        <begin position="39"/>
        <end position="58"/>
    </location>
</feature>
<sequence>MSKHLHRLAPALLLVFGLAAMYGAYQLGLGELQAPGSGLWPFIVASLMALTALLLLFIDDPDDYEQWNRNALRIAGGLLSLAAFIVLFETIGFVIPAFLMLLLWLRLFAKEPWRWAVPLAVGGALVFYLLFDVALAVPFPDGILFAGTGR</sequence>
<dbReference type="Proteomes" id="UP000007517">
    <property type="component" value="Chromosome"/>
</dbReference>
<dbReference type="AlphaFoldDB" id="H6RNU3"/>
<dbReference type="KEGG" id="bsd:BLASA_0441"/>
<proteinExistence type="predicted"/>
<evidence type="ECO:0000313" key="3">
    <source>
        <dbReference type="EMBL" id="CCG01405.1"/>
    </source>
</evidence>
<reference evidence="4" key="2">
    <citation type="submission" date="2012-02" db="EMBL/GenBank/DDBJ databases">
        <title>Complete genome sequence of Blastococcus saxobsidens strain DD2.</title>
        <authorList>
            <person name="Genoscope."/>
        </authorList>
    </citation>
    <scope>NUCLEOTIDE SEQUENCE [LARGE SCALE GENOMIC DNA]</scope>
    <source>
        <strain evidence="4">DD2</strain>
    </source>
</reference>
<feature type="domain" description="DUF1468" evidence="2">
    <location>
        <begin position="9"/>
        <end position="140"/>
    </location>
</feature>
<dbReference type="OrthoDB" id="3576735at2"/>
<dbReference type="EMBL" id="FO117623">
    <property type="protein sequence ID" value="CCG01405.1"/>
    <property type="molecule type" value="Genomic_DNA"/>
</dbReference>